<gene>
    <name evidence="3" type="ORF">BDP27DRAFT_1376596</name>
</gene>
<evidence type="ECO:0000313" key="4">
    <source>
        <dbReference type="Proteomes" id="UP000772434"/>
    </source>
</evidence>
<proteinExistence type="predicted"/>
<comment type="caution">
    <text evidence="3">The sequence shown here is derived from an EMBL/GenBank/DDBJ whole genome shotgun (WGS) entry which is preliminary data.</text>
</comment>
<feature type="region of interest" description="Disordered" evidence="1">
    <location>
        <begin position="121"/>
        <end position="140"/>
    </location>
</feature>
<sequence>MILSTRRPINFLCFTIFNCGIQCAKLSAPSSTTLTGEVSATWSLEPSDPTNFVLLLIKDGPAGETTQDSVAVNSLGEATGAVVLIPPATVTGFFRIEMETAEEPSVASTSRFFIANNDSHSVSPPKISGNSQSSETTSTPRLFSSSMIDHTTSTSEIPSHTSITPSATALTSKKQVPIASIGGVIGGIAFCWIAFLAFFCHRRWKRRDTACKSP</sequence>
<dbReference type="EMBL" id="JADNRY010000876">
    <property type="protein sequence ID" value="KAF9025208.1"/>
    <property type="molecule type" value="Genomic_DNA"/>
</dbReference>
<evidence type="ECO:0000313" key="3">
    <source>
        <dbReference type="EMBL" id="KAF9025208.1"/>
    </source>
</evidence>
<evidence type="ECO:0000256" key="1">
    <source>
        <dbReference type="SAM" id="MobiDB-lite"/>
    </source>
</evidence>
<dbReference type="AlphaFoldDB" id="A0A9P5P534"/>
<keyword evidence="2" id="KW-1133">Transmembrane helix</keyword>
<name>A0A9P5P534_9AGAR</name>
<feature type="transmembrane region" description="Helical" evidence="2">
    <location>
        <begin position="178"/>
        <end position="199"/>
    </location>
</feature>
<reference evidence="3" key="1">
    <citation type="submission" date="2020-11" db="EMBL/GenBank/DDBJ databases">
        <authorList>
            <consortium name="DOE Joint Genome Institute"/>
            <person name="Ahrendt S."/>
            <person name="Riley R."/>
            <person name="Andreopoulos W."/>
            <person name="Labutti K."/>
            <person name="Pangilinan J."/>
            <person name="Ruiz-Duenas F.J."/>
            <person name="Barrasa J.M."/>
            <person name="Sanchez-Garcia M."/>
            <person name="Camarero S."/>
            <person name="Miyauchi S."/>
            <person name="Serrano A."/>
            <person name="Linde D."/>
            <person name="Babiker R."/>
            <person name="Drula E."/>
            <person name="Ayuso-Fernandez I."/>
            <person name="Pacheco R."/>
            <person name="Padilla G."/>
            <person name="Ferreira P."/>
            <person name="Barriuso J."/>
            <person name="Kellner H."/>
            <person name="Castanera R."/>
            <person name="Alfaro M."/>
            <person name="Ramirez L."/>
            <person name="Pisabarro A.G."/>
            <person name="Kuo A."/>
            <person name="Tritt A."/>
            <person name="Lipzen A."/>
            <person name="He G."/>
            <person name="Yan M."/>
            <person name="Ng V."/>
            <person name="Cullen D."/>
            <person name="Martin F."/>
            <person name="Rosso M.-N."/>
            <person name="Henrissat B."/>
            <person name="Hibbett D."/>
            <person name="Martinez A.T."/>
            <person name="Grigoriev I.V."/>
        </authorList>
    </citation>
    <scope>NUCLEOTIDE SEQUENCE</scope>
    <source>
        <strain evidence="3">AH 40177</strain>
    </source>
</reference>
<dbReference type="Proteomes" id="UP000772434">
    <property type="component" value="Unassembled WGS sequence"/>
</dbReference>
<protein>
    <submittedName>
        <fullName evidence="3">Uncharacterized protein</fullName>
    </submittedName>
</protein>
<keyword evidence="2" id="KW-0812">Transmembrane</keyword>
<evidence type="ECO:0000256" key="2">
    <source>
        <dbReference type="SAM" id="Phobius"/>
    </source>
</evidence>
<organism evidence="3 4">
    <name type="scientific">Rhodocollybia butyracea</name>
    <dbReference type="NCBI Taxonomy" id="206335"/>
    <lineage>
        <taxon>Eukaryota</taxon>
        <taxon>Fungi</taxon>
        <taxon>Dikarya</taxon>
        <taxon>Basidiomycota</taxon>
        <taxon>Agaricomycotina</taxon>
        <taxon>Agaricomycetes</taxon>
        <taxon>Agaricomycetidae</taxon>
        <taxon>Agaricales</taxon>
        <taxon>Marasmiineae</taxon>
        <taxon>Omphalotaceae</taxon>
        <taxon>Rhodocollybia</taxon>
    </lineage>
</organism>
<accession>A0A9P5P534</accession>
<keyword evidence="4" id="KW-1185">Reference proteome</keyword>
<keyword evidence="2" id="KW-0472">Membrane</keyword>